<dbReference type="InterPro" id="IPR006935">
    <property type="entry name" value="Helicase/UvrB_N"/>
</dbReference>
<dbReference type="Pfam" id="PF04851">
    <property type="entry name" value="ResIII"/>
    <property type="match status" value="1"/>
</dbReference>
<dbReference type="Proteomes" id="UP000014151">
    <property type="component" value="Unassembled WGS sequence"/>
</dbReference>
<evidence type="ECO:0000313" key="2">
    <source>
        <dbReference type="EMBL" id="EOS02893.1"/>
    </source>
</evidence>
<feature type="domain" description="Helicase ATP-binding" evidence="1">
    <location>
        <begin position="445"/>
        <end position="608"/>
    </location>
</feature>
<dbReference type="PANTHER" id="PTHR47396">
    <property type="entry name" value="TYPE I RESTRICTION ENZYME ECOKI R PROTEIN"/>
    <property type="match status" value="1"/>
</dbReference>
<dbReference type="PROSITE" id="PS51192">
    <property type="entry name" value="HELICASE_ATP_BIND_1"/>
    <property type="match status" value="1"/>
</dbReference>
<evidence type="ECO:0000259" key="1">
    <source>
        <dbReference type="PROSITE" id="PS51192"/>
    </source>
</evidence>
<dbReference type="AlphaFoldDB" id="R9HFQ5"/>
<dbReference type="InterPro" id="IPR014001">
    <property type="entry name" value="Helicase_ATP-bd"/>
</dbReference>
<dbReference type="HOGENOM" id="CLU_011771_1_0_10"/>
<dbReference type="CDD" id="cd17926">
    <property type="entry name" value="DEXHc_RE"/>
    <property type="match status" value="1"/>
</dbReference>
<gene>
    <name evidence="2" type="ORF">C800_02406</name>
</gene>
<dbReference type="GO" id="GO:0005524">
    <property type="term" value="F:ATP binding"/>
    <property type="evidence" value="ECO:0007669"/>
    <property type="project" value="InterPro"/>
</dbReference>
<name>R9HFQ5_PHOVU</name>
<comment type="caution">
    <text evidence="2">The sequence shown here is derived from an EMBL/GenBank/DDBJ whole genome shotgun (WGS) entry which is preliminary data.</text>
</comment>
<sequence length="948" mass="107437">MDADTIMRRLHELEEENKRLKSLLADHGIPFEACAHDGSPVASQSSSPTASTVFLSLQEKVELFQGLFKGREDVFAKRWYSDTTKKSGYQPVCEREWNREFCDKRKYKCSECPNRKFAPLSYEHIFNHLAGKDAYGRDVVGLYPMLNDNTCFFLCTDFDDKSCEHGYQNDVLAFKRVCKEWGVPCYIERSRSGNGAHVWVFFDSAIAAVKARRLGKSILSEAMNKDVHLSFKSYDRFFPNQDTLPEGGLGNLVALPLQGKARRDGNSVFVDENFQPYPDQWGFLLGVQKLSESTVDDILQKHASALGELTKSSEGKPWETPKPETIDKSDFPSSITLTRANMLYIPLSCLSAKAVNYFKRMAAFHNPEFYAKQGMRLSTYDVPRIISCSELTDKYIALPRGCEDDVVELFEANNVEDFIDDKTCHGRTIDVSFNGELREEQQQAMSCMLSHPVGTLSATTAFGKTVFAIAMIAQRKVNTLILVHRKSLLDQWKKQLNDFLEINEDVTDNSKRRKKHLSPIGELCSGKESLHGLIDIALIQSCLENNEVKPFVRDYCMVIVDECHHVSSVSFEQVLKQVNARYVYGLTATPIRKDGHQPIIFMQCGKIRYTADAKSQMNRQSFVRTIIPRFTSFRNVSPDTKTYTQTIEALSTDKVRNNLIIEDVKTVIAEGRTPIILTNLTSHVRILAELLRPHAAHVVSLVGADSAKEKRMTMEKLGNIPASESLVIVATGKYIGEGFDYPRLDTLFLALPISWKGNIAQYAGRLHRDYAGKQEVRIYDYIDIRVPLCDSMYRKRLKGYASVGYGVTKPTEGNCVSKPELIYDGQTFSEPFRQDLLAAKHSIVISCQKIKFKYAPRLLYLLRDLMTNGIEIVVWVKEQGYSENELRENSVEVQCDENLSVQCAIIDKSIVWYGSINFFGYNTEENNVLRIVDSSIANELLDIICGRC</sequence>
<dbReference type="Gene3D" id="3.40.50.300">
    <property type="entry name" value="P-loop containing nucleotide triphosphate hydrolases"/>
    <property type="match status" value="2"/>
</dbReference>
<dbReference type="GO" id="GO:0003677">
    <property type="term" value="F:DNA binding"/>
    <property type="evidence" value="ECO:0007669"/>
    <property type="project" value="InterPro"/>
</dbReference>
<reference evidence="2 3" key="1">
    <citation type="submission" date="2013-04" db="EMBL/GenBank/DDBJ databases">
        <title>The Genome Sequence of Bacteroides vulgatus dnLKV7.</title>
        <authorList>
            <consortium name="The Broad Institute Genomics Platform"/>
            <consortium name="The Broad Institute Genome Sequencing Center for Infectious Disease"/>
            <person name="Earl A."/>
            <person name="Xavier R."/>
            <person name="Kuhn K."/>
            <person name="Stappenbeck T."/>
            <person name="Walker B."/>
            <person name="Young S."/>
            <person name="Zeng Q."/>
            <person name="Gargeya S."/>
            <person name="Fitzgerald M."/>
            <person name="Haas B."/>
            <person name="Abouelleil A."/>
            <person name="Allen A.W."/>
            <person name="Alvarado L."/>
            <person name="Arachchi H.M."/>
            <person name="Berlin A.M."/>
            <person name="Chapman S.B."/>
            <person name="Gainer-Dewar J."/>
            <person name="Goldberg J."/>
            <person name="Griggs A."/>
            <person name="Gujja S."/>
            <person name="Hansen M."/>
            <person name="Howarth C."/>
            <person name="Imamovic A."/>
            <person name="Ireland A."/>
            <person name="Larimer J."/>
            <person name="McCowan C."/>
            <person name="Murphy C."/>
            <person name="Pearson M."/>
            <person name="Poon T.W."/>
            <person name="Priest M."/>
            <person name="Roberts A."/>
            <person name="Saif S."/>
            <person name="Shea T."/>
            <person name="Sisk P."/>
            <person name="Sykes S."/>
            <person name="Wortman J."/>
            <person name="Nusbaum C."/>
            <person name="Birren B."/>
        </authorList>
    </citation>
    <scope>NUCLEOTIDE SEQUENCE [LARGE SCALE GENOMIC DNA]</scope>
    <source>
        <strain evidence="3">dnLKV7</strain>
    </source>
</reference>
<dbReference type="RefSeq" id="WP_016213100.1">
    <property type="nucleotide sequence ID" value="NZ_KE159476.1"/>
</dbReference>
<dbReference type="CDD" id="cd09126">
    <property type="entry name" value="PLDc_C_DEXD_like"/>
    <property type="match status" value="1"/>
</dbReference>
<dbReference type="PATRIC" id="fig|1235786.3.peg.2510"/>
<proteinExistence type="predicted"/>
<dbReference type="SUPFAM" id="SSF52540">
    <property type="entry name" value="P-loop containing nucleoside triphosphate hydrolases"/>
    <property type="match status" value="2"/>
</dbReference>
<dbReference type="Gene3D" id="3.30.870.10">
    <property type="entry name" value="Endonuclease Chain A"/>
    <property type="match status" value="1"/>
</dbReference>
<evidence type="ECO:0000313" key="3">
    <source>
        <dbReference type="Proteomes" id="UP000014151"/>
    </source>
</evidence>
<dbReference type="EMBL" id="ASSN01000017">
    <property type="protein sequence ID" value="EOS02893.1"/>
    <property type="molecule type" value="Genomic_DNA"/>
</dbReference>
<accession>R9HFQ5</accession>
<dbReference type="GO" id="GO:0005829">
    <property type="term" value="C:cytosol"/>
    <property type="evidence" value="ECO:0007669"/>
    <property type="project" value="TreeGrafter"/>
</dbReference>
<dbReference type="InterPro" id="IPR050742">
    <property type="entry name" value="Helicase_Restrict-Modif_Enz"/>
</dbReference>
<dbReference type="Pfam" id="PF22548">
    <property type="entry name" value="AEP-TOTE"/>
    <property type="match status" value="1"/>
</dbReference>
<organism evidence="2 3">
    <name type="scientific">Phocaeicola vulgatus dnLKV7</name>
    <dbReference type="NCBI Taxonomy" id="1235786"/>
    <lineage>
        <taxon>Bacteria</taxon>
        <taxon>Pseudomonadati</taxon>
        <taxon>Bacteroidota</taxon>
        <taxon>Bacteroidia</taxon>
        <taxon>Bacteroidales</taxon>
        <taxon>Bacteroidaceae</taxon>
        <taxon>Phocaeicola</taxon>
    </lineage>
</organism>
<dbReference type="SUPFAM" id="SSF56024">
    <property type="entry name" value="Phospholipase D/nuclease"/>
    <property type="match status" value="1"/>
</dbReference>
<dbReference type="InterPro" id="IPR054347">
    <property type="entry name" value="TOTE_primase"/>
</dbReference>
<dbReference type="InterPro" id="IPR027417">
    <property type="entry name" value="P-loop_NTPase"/>
</dbReference>
<protein>
    <recommendedName>
        <fullName evidence="1">Helicase ATP-binding domain-containing protein</fullName>
    </recommendedName>
</protein>
<dbReference type="SMART" id="SM00487">
    <property type="entry name" value="DEXDc"/>
    <property type="match status" value="1"/>
</dbReference>
<dbReference type="GO" id="GO:0016787">
    <property type="term" value="F:hydrolase activity"/>
    <property type="evidence" value="ECO:0007669"/>
    <property type="project" value="InterPro"/>
</dbReference>
<dbReference type="PANTHER" id="PTHR47396:SF1">
    <property type="entry name" value="ATP-DEPENDENT HELICASE IRC3-RELATED"/>
    <property type="match status" value="1"/>
</dbReference>
<dbReference type="CDD" id="cd18785">
    <property type="entry name" value="SF2_C"/>
    <property type="match status" value="1"/>
</dbReference>